<evidence type="ECO:0000256" key="5">
    <source>
        <dbReference type="ARBA" id="ARBA00022660"/>
    </source>
</evidence>
<reference evidence="15" key="1">
    <citation type="submission" date="2025-08" db="UniProtKB">
        <authorList>
            <consortium name="Ensembl"/>
        </authorList>
    </citation>
    <scope>IDENTIFICATION</scope>
</reference>
<dbReference type="GO" id="GO:0006122">
    <property type="term" value="P:mitochondrial electron transport, ubiquinol to cytochrome c"/>
    <property type="evidence" value="ECO:0007669"/>
    <property type="project" value="UniProtKB-UniRule"/>
</dbReference>
<evidence type="ECO:0000256" key="4">
    <source>
        <dbReference type="ARBA" id="ARBA00022448"/>
    </source>
</evidence>
<evidence type="ECO:0000256" key="14">
    <source>
        <dbReference type="SAM" id="MobiDB-lite"/>
    </source>
</evidence>
<evidence type="ECO:0000256" key="10">
    <source>
        <dbReference type="ARBA" id="ARBA00023128"/>
    </source>
</evidence>
<dbReference type="SUPFAM" id="SSF81508">
    <property type="entry name" value="Ubiquinone-binding protein QP-C of cytochrome bc1 complex (Ubiquinol-cytochrome c reductase)"/>
    <property type="match status" value="1"/>
</dbReference>
<dbReference type="InterPro" id="IPR004205">
    <property type="entry name" value="Cyt_bc1_su8"/>
</dbReference>
<protein>
    <recommendedName>
        <fullName evidence="3 13">Cytochrome b-c1 complex subunit 8</fullName>
    </recommendedName>
    <alternativeName>
        <fullName evidence="13">Complex III subunit 8</fullName>
    </alternativeName>
</protein>
<sequence length="315" mass="34148">GTRGVAQGAQQSAAWARASIGPAGPDPPGSDCSPASESDDHGAPQRRWCSPPVVEPERAPSTPCIDLVLQCFQDRCKKKEKKKKKTRPEARRCQPCPAPPQRPLPGGGAWHRPAQSARRGRLRGRGLSREGRGFAPYKPRGGEGGAYRGEEGLTGRGVASPLTGRVAGRRRGLSRAPEAEVSHSGTVKGDLRRRSAFAERVSGECGCGLSPVVPSACAVRAGGDKFALLQGGAMGPEFGRLAYVRHVITYTLSPFEQRPFANYFRVGLPNTWRRFRSSVFRVTPPFVVAYAVYSWGTEENERLKRKNPADYANDQ</sequence>
<dbReference type="GO" id="GO:0045275">
    <property type="term" value="C:respiratory chain complex III"/>
    <property type="evidence" value="ECO:0007669"/>
    <property type="project" value="UniProtKB-UniRule"/>
</dbReference>
<evidence type="ECO:0000256" key="11">
    <source>
        <dbReference type="ARBA" id="ARBA00023136"/>
    </source>
</evidence>
<evidence type="ECO:0000256" key="13">
    <source>
        <dbReference type="RuleBase" id="RU368118"/>
    </source>
</evidence>
<comment type="function">
    <text evidence="13">Component of the ubiquinol-cytochrome c oxidoreductase, a multisubunit transmembrane complex that is part of the mitochondrial electron transport chain which drives oxidative phosphorylation. The complex plays an important role in the uptake of multiple carbon sources present in different host niches.</text>
</comment>
<dbReference type="PANTHER" id="PTHR12119:SF2">
    <property type="entry name" value="CYTOCHROME B-C1 COMPLEX SUBUNIT 8"/>
    <property type="match status" value="1"/>
</dbReference>
<keyword evidence="7 13" id="KW-0999">Mitochondrion inner membrane</keyword>
<evidence type="ECO:0000256" key="1">
    <source>
        <dbReference type="ARBA" id="ARBA00004434"/>
    </source>
</evidence>
<feature type="region of interest" description="Disordered" evidence="14">
    <location>
        <begin position="77"/>
        <end position="187"/>
    </location>
</feature>
<comment type="subunit">
    <text evidence="12 13">Component of the ubiquinol-cytochrome c oxidoreductase (cytochrome b-c1 complex, complex III, CIII), a multisubunit enzyme composed of 11 subunits. The complex is composed of 3 respiratory subunits cytochrome b, cytochrome c1 and Rieske protein UQCRFS1, 2 core protein subunits UQCRC1/QCR1 and UQCRC2/QCR2, and 6 low-molecular weight protein subunits UQCRH/QCR6, UQCRB/QCR7, UQCRQ/QCR8, UQCR10/QCR9, UQCR11/QCR10 and subunit 9, the cleavage product of Rieske protein UQCRFS1. The complex exists as an obligatory dimer and forms supercomplexes (SCs) in the inner mitochondrial membrane with NADH-ubiquinone oxidoreductase (complex I, CI) and cytochrome c oxidase (complex IV, CIV), resulting in different assemblies (supercomplex SCI(1)III(2)IV(1) and megacomplex MCI(2)III(2)IV(2)). Interacts with UQCC6.</text>
</comment>
<proteinExistence type="inferred from homology"/>
<name>A0A7M4EPG1_CROPO</name>
<keyword evidence="10 13" id="KW-0496">Mitochondrion</keyword>
<gene>
    <name evidence="15" type="primary">LOC109310064</name>
</gene>
<keyword evidence="8 13" id="KW-0249">Electron transport</keyword>
<evidence type="ECO:0000256" key="3">
    <source>
        <dbReference type="ARBA" id="ARBA00016324"/>
    </source>
</evidence>
<keyword evidence="6" id="KW-0812">Transmembrane</keyword>
<dbReference type="FunFam" id="1.20.5.210:FF:000001">
    <property type="entry name" value="Cytochrome b-c1 complex subunit 8"/>
    <property type="match status" value="1"/>
</dbReference>
<organism evidence="15 16">
    <name type="scientific">Crocodylus porosus</name>
    <name type="common">Saltwater crocodile</name>
    <name type="synonym">Estuarine crocodile</name>
    <dbReference type="NCBI Taxonomy" id="8502"/>
    <lineage>
        <taxon>Eukaryota</taxon>
        <taxon>Metazoa</taxon>
        <taxon>Chordata</taxon>
        <taxon>Craniata</taxon>
        <taxon>Vertebrata</taxon>
        <taxon>Euteleostomi</taxon>
        <taxon>Archelosauria</taxon>
        <taxon>Archosauria</taxon>
        <taxon>Crocodylia</taxon>
        <taxon>Longirostres</taxon>
        <taxon>Crocodylidae</taxon>
        <taxon>Crocodylus</taxon>
    </lineage>
</organism>
<evidence type="ECO:0000313" key="15">
    <source>
        <dbReference type="Ensembl" id="ENSCPRP00005011887.1"/>
    </source>
</evidence>
<dbReference type="AlphaFoldDB" id="A0A7M4EPG1"/>
<dbReference type="Gene3D" id="1.20.5.210">
    <property type="entry name" value="Cytochrome b-c1 complex subunit 8"/>
    <property type="match status" value="1"/>
</dbReference>
<dbReference type="GO" id="GO:0005743">
    <property type="term" value="C:mitochondrial inner membrane"/>
    <property type="evidence" value="ECO:0007669"/>
    <property type="project" value="UniProtKB-SubCell"/>
</dbReference>
<dbReference type="Ensembl" id="ENSCPRT00005014010.1">
    <property type="protein sequence ID" value="ENSCPRP00005011887.1"/>
    <property type="gene ID" value="ENSCPRG00005008482.1"/>
</dbReference>
<dbReference type="GeneTree" id="ENSGT00390000004029"/>
<dbReference type="Pfam" id="PF02939">
    <property type="entry name" value="UcrQ"/>
    <property type="match status" value="1"/>
</dbReference>
<evidence type="ECO:0000256" key="8">
    <source>
        <dbReference type="ARBA" id="ARBA00022982"/>
    </source>
</evidence>
<evidence type="ECO:0000256" key="7">
    <source>
        <dbReference type="ARBA" id="ARBA00022792"/>
    </source>
</evidence>
<dbReference type="Proteomes" id="UP000594220">
    <property type="component" value="Unplaced"/>
</dbReference>
<dbReference type="InterPro" id="IPR036642">
    <property type="entry name" value="Cyt_bc1_su8_sf"/>
</dbReference>
<evidence type="ECO:0000256" key="2">
    <source>
        <dbReference type="ARBA" id="ARBA00007668"/>
    </source>
</evidence>
<evidence type="ECO:0000256" key="9">
    <source>
        <dbReference type="ARBA" id="ARBA00022989"/>
    </source>
</evidence>
<evidence type="ECO:0000313" key="16">
    <source>
        <dbReference type="Proteomes" id="UP000594220"/>
    </source>
</evidence>
<dbReference type="PANTHER" id="PTHR12119">
    <property type="entry name" value="UBIQUINOL-CYTOCHROME C REDUCTASE COMPLEX UBIQUINONE-BINDING PROTEIN QP-C"/>
    <property type="match status" value="1"/>
</dbReference>
<keyword evidence="16" id="KW-1185">Reference proteome</keyword>
<keyword evidence="9" id="KW-1133">Transmembrane helix</keyword>
<keyword evidence="11" id="KW-0472">Membrane</keyword>
<feature type="region of interest" description="Disordered" evidence="14">
    <location>
        <begin position="1"/>
        <end position="60"/>
    </location>
</feature>
<comment type="similarity">
    <text evidence="2 13">Belongs to the UQCRQ/QCR8 family.</text>
</comment>
<comment type="subcellular location">
    <subcellularLocation>
        <location evidence="1 13">Mitochondrion inner membrane</location>
        <topology evidence="1 13">Single-pass membrane protein</topology>
    </subcellularLocation>
</comment>
<keyword evidence="4 13" id="KW-0813">Transport</keyword>
<evidence type="ECO:0000256" key="6">
    <source>
        <dbReference type="ARBA" id="ARBA00022692"/>
    </source>
</evidence>
<keyword evidence="5 13" id="KW-0679">Respiratory chain</keyword>
<feature type="compositionally biased region" description="Basic residues" evidence="14">
    <location>
        <begin position="77"/>
        <end position="86"/>
    </location>
</feature>
<accession>A0A7M4EPG1</accession>
<evidence type="ECO:0000256" key="12">
    <source>
        <dbReference type="ARBA" id="ARBA00047105"/>
    </source>
</evidence>
<reference evidence="15" key="2">
    <citation type="submission" date="2025-09" db="UniProtKB">
        <authorList>
            <consortium name="Ensembl"/>
        </authorList>
    </citation>
    <scope>IDENTIFICATION</scope>
</reference>